<proteinExistence type="predicted"/>
<dbReference type="GO" id="GO:0032259">
    <property type="term" value="P:methylation"/>
    <property type="evidence" value="ECO:0007669"/>
    <property type="project" value="UniProtKB-KW"/>
</dbReference>
<dbReference type="GO" id="GO:0008168">
    <property type="term" value="F:methyltransferase activity"/>
    <property type="evidence" value="ECO:0007669"/>
    <property type="project" value="UniProtKB-KW"/>
</dbReference>
<keyword evidence="2" id="KW-0489">Methyltransferase</keyword>
<dbReference type="PANTHER" id="PTHR43861">
    <property type="entry name" value="TRANS-ACONITATE 2-METHYLTRANSFERASE-RELATED"/>
    <property type="match status" value="1"/>
</dbReference>
<dbReference type="SUPFAM" id="SSF53335">
    <property type="entry name" value="S-adenosyl-L-methionine-dependent methyltransferases"/>
    <property type="match status" value="1"/>
</dbReference>
<dbReference type="Proteomes" id="UP000621540">
    <property type="component" value="Unassembled WGS sequence"/>
</dbReference>
<gene>
    <name evidence="2" type="ORF">H8Z76_06325</name>
</gene>
<name>A0ABR7IA54_9FIRM</name>
<evidence type="ECO:0000313" key="3">
    <source>
        <dbReference type="Proteomes" id="UP000621540"/>
    </source>
</evidence>
<dbReference type="InterPro" id="IPR013216">
    <property type="entry name" value="Methyltransf_11"/>
</dbReference>
<protein>
    <submittedName>
        <fullName evidence="2">Class I SAM-dependent methyltransferase</fullName>
    </submittedName>
</protein>
<organism evidence="2 3">
    <name type="scientific">Roseburia yibonii</name>
    <dbReference type="NCBI Taxonomy" id="2763063"/>
    <lineage>
        <taxon>Bacteria</taxon>
        <taxon>Bacillati</taxon>
        <taxon>Bacillota</taxon>
        <taxon>Clostridia</taxon>
        <taxon>Lachnospirales</taxon>
        <taxon>Lachnospiraceae</taxon>
        <taxon>Roseburia</taxon>
    </lineage>
</organism>
<dbReference type="CDD" id="cd02440">
    <property type="entry name" value="AdoMet_MTases"/>
    <property type="match status" value="1"/>
</dbReference>
<accession>A0ABR7IA54</accession>
<keyword evidence="2" id="KW-0808">Transferase</keyword>
<dbReference type="Pfam" id="PF08241">
    <property type="entry name" value="Methyltransf_11"/>
    <property type="match status" value="1"/>
</dbReference>
<evidence type="ECO:0000313" key="2">
    <source>
        <dbReference type="EMBL" id="MBC5753649.1"/>
    </source>
</evidence>
<feature type="domain" description="Methyltransferase type 11" evidence="1">
    <location>
        <begin position="66"/>
        <end position="157"/>
    </location>
</feature>
<evidence type="ECO:0000259" key="1">
    <source>
        <dbReference type="Pfam" id="PF08241"/>
    </source>
</evidence>
<keyword evidence="3" id="KW-1185">Reference proteome</keyword>
<dbReference type="InterPro" id="IPR029063">
    <property type="entry name" value="SAM-dependent_MTases_sf"/>
</dbReference>
<dbReference type="RefSeq" id="WP_147618478.1">
    <property type="nucleotide sequence ID" value="NZ_JACOQH010000003.1"/>
</dbReference>
<sequence>MTEEWKEDLRKLLFEKERTPETLEEVYDIYKKVEAYLINFPFEKYPYPGYEALEFVCRNYDFKTVLDIGCGEGYQSNEFLKRGKRVTAIDYGKSGRVSPHKKNSDFRLIIDDFNKYPFGEQKFDCVWAAHILEHQLDPHMFLRKVVGCAKEGGILAITVPPYKEEIIGGHVSLWNAGLLLYHLILAGCDCRDAHIKKYGYNISVVVEKKTIDPFEVVTYDVGDIQRLRKYFPREIEFYDEFLHRDTPFDGNIWELNWK</sequence>
<dbReference type="EMBL" id="JACOQH010000003">
    <property type="protein sequence ID" value="MBC5753649.1"/>
    <property type="molecule type" value="Genomic_DNA"/>
</dbReference>
<dbReference type="Gene3D" id="3.40.50.150">
    <property type="entry name" value="Vaccinia Virus protein VP39"/>
    <property type="match status" value="1"/>
</dbReference>
<comment type="caution">
    <text evidence="2">The sequence shown here is derived from an EMBL/GenBank/DDBJ whole genome shotgun (WGS) entry which is preliminary data.</text>
</comment>
<reference evidence="2 3" key="1">
    <citation type="submission" date="2020-08" db="EMBL/GenBank/DDBJ databases">
        <title>Genome public.</title>
        <authorList>
            <person name="Liu C."/>
            <person name="Sun Q."/>
        </authorList>
    </citation>
    <scope>NUCLEOTIDE SEQUENCE [LARGE SCALE GENOMIC DNA]</scope>
    <source>
        <strain evidence="2 3">BX0805</strain>
    </source>
</reference>